<reference evidence="1" key="1">
    <citation type="submission" date="2021-09" db="EMBL/GenBank/DDBJ databases">
        <authorList>
            <consortium name="AG Swart"/>
            <person name="Singh M."/>
            <person name="Singh A."/>
            <person name="Seah K."/>
            <person name="Emmerich C."/>
        </authorList>
    </citation>
    <scope>NUCLEOTIDE SEQUENCE</scope>
    <source>
        <strain evidence="1">ATCC30299</strain>
    </source>
</reference>
<dbReference type="SUPFAM" id="SSF50978">
    <property type="entry name" value="WD40 repeat-like"/>
    <property type="match status" value="1"/>
</dbReference>
<keyword evidence="2" id="KW-1185">Reference proteome</keyword>
<dbReference type="EMBL" id="CAJZBQ010000027">
    <property type="protein sequence ID" value="CAG9321054.1"/>
    <property type="molecule type" value="Genomic_DNA"/>
</dbReference>
<dbReference type="InterPro" id="IPR036322">
    <property type="entry name" value="WD40_repeat_dom_sf"/>
</dbReference>
<dbReference type="Proteomes" id="UP001162131">
    <property type="component" value="Unassembled WGS sequence"/>
</dbReference>
<evidence type="ECO:0000313" key="1">
    <source>
        <dbReference type="EMBL" id="CAG9321054.1"/>
    </source>
</evidence>
<organism evidence="1 2">
    <name type="scientific">Blepharisma stoltei</name>
    <dbReference type="NCBI Taxonomy" id="1481888"/>
    <lineage>
        <taxon>Eukaryota</taxon>
        <taxon>Sar</taxon>
        <taxon>Alveolata</taxon>
        <taxon>Ciliophora</taxon>
        <taxon>Postciliodesmatophora</taxon>
        <taxon>Heterotrichea</taxon>
        <taxon>Heterotrichida</taxon>
        <taxon>Blepharismidae</taxon>
        <taxon>Blepharisma</taxon>
    </lineage>
</organism>
<comment type="caution">
    <text evidence="1">The sequence shown here is derived from an EMBL/GenBank/DDBJ whole genome shotgun (WGS) entry which is preliminary data.</text>
</comment>
<protein>
    <submittedName>
        <fullName evidence="1">Uncharacterized protein</fullName>
    </submittedName>
</protein>
<accession>A0AAU9J517</accession>
<gene>
    <name evidence="1" type="ORF">BSTOLATCC_MIC27626</name>
</gene>
<dbReference type="AlphaFoldDB" id="A0AAU9J517"/>
<sequence length="154" mass="17904">MFRGLKYKIVPMNQIIDSIERQRKMLLNEDISGIFNFGDDKLHKVFQMQSWLFLTSYNGSILIIKEKPENGLKIESHRNLIIGIKGNSKDPIFVSFSCDRKIICWNADNGNIYMILNHIHDLLSMLKLLMAQILLPQSLQKVKESICEKKTLDH</sequence>
<name>A0AAU9J517_9CILI</name>
<evidence type="ECO:0000313" key="2">
    <source>
        <dbReference type="Proteomes" id="UP001162131"/>
    </source>
</evidence>
<proteinExistence type="predicted"/>